<dbReference type="EnsemblPlants" id="evm.model.03.1068">
    <property type="protein sequence ID" value="cds.evm.model.03.1068"/>
    <property type="gene ID" value="evm.TU.03.1068"/>
</dbReference>
<evidence type="ECO:0008006" key="4">
    <source>
        <dbReference type="Google" id="ProtNLM"/>
    </source>
</evidence>
<reference evidence="2" key="2">
    <citation type="submission" date="2021-03" db="UniProtKB">
        <authorList>
            <consortium name="EnsemblPlants"/>
        </authorList>
    </citation>
    <scope>IDENTIFICATION</scope>
</reference>
<dbReference type="AlphaFoldDB" id="A0A803P3U8"/>
<feature type="compositionally biased region" description="Basic and acidic residues" evidence="1">
    <location>
        <begin position="1"/>
        <end position="36"/>
    </location>
</feature>
<evidence type="ECO:0000313" key="2">
    <source>
        <dbReference type="EnsemblPlants" id="cds.evm.model.03.1068"/>
    </source>
</evidence>
<dbReference type="Proteomes" id="UP000596661">
    <property type="component" value="Chromosome 3"/>
</dbReference>
<proteinExistence type="predicted"/>
<name>A0A803P3U8_CANSA</name>
<keyword evidence="3" id="KW-1185">Reference proteome</keyword>
<sequence length="178" mass="21136">MITKIEQRLQEKSRSVQEPKKDVNGVVGNKEKKESKGPTSPMAHKHCAALLEQQSMTTGITLMAGFCMNRSFEREFVDRNQQDSQFRHENWLKKLKMSSFDGENPNRWIIQAVRFFSFHEYDHDEKIEAAIISFLGDALLWYEYEIKMRDILSWEEMKKMVLKHFKTTKMGFLYDCRK</sequence>
<evidence type="ECO:0000256" key="1">
    <source>
        <dbReference type="SAM" id="MobiDB-lite"/>
    </source>
</evidence>
<feature type="region of interest" description="Disordered" evidence="1">
    <location>
        <begin position="1"/>
        <end position="43"/>
    </location>
</feature>
<accession>A0A803P3U8</accession>
<reference evidence="2" key="1">
    <citation type="submission" date="2018-11" db="EMBL/GenBank/DDBJ databases">
        <authorList>
            <person name="Grassa J C."/>
        </authorList>
    </citation>
    <scope>NUCLEOTIDE SEQUENCE [LARGE SCALE GENOMIC DNA]</scope>
</reference>
<protein>
    <recommendedName>
        <fullName evidence="4">Retrotransposon gag domain-containing protein</fullName>
    </recommendedName>
</protein>
<dbReference type="Gramene" id="evm.model.03.1068">
    <property type="protein sequence ID" value="cds.evm.model.03.1068"/>
    <property type="gene ID" value="evm.TU.03.1068"/>
</dbReference>
<organism evidence="2 3">
    <name type="scientific">Cannabis sativa</name>
    <name type="common">Hemp</name>
    <name type="synonym">Marijuana</name>
    <dbReference type="NCBI Taxonomy" id="3483"/>
    <lineage>
        <taxon>Eukaryota</taxon>
        <taxon>Viridiplantae</taxon>
        <taxon>Streptophyta</taxon>
        <taxon>Embryophyta</taxon>
        <taxon>Tracheophyta</taxon>
        <taxon>Spermatophyta</taxon>
        <taxon>Magnoliopsida</taxon>
        <taxon>eudicotyledons</taxon>
        <taxon>Gunneridae</taxon>
        <taxon>Pentapetalae</taxon>
        <taxon>rosids</taxon>
        <taxon>fabids</taxon>
        <taxon>Rosales</taxon>
        <taxon>Cannabaceae</taxon>
        <taxon>Cannabis</taxon>
    </lineage>
</organism>
<dbReference type="EMBL" id="UZAU01000281">
    <property type="status" value="NOT_ANNOTATED_CDS"/>
    <property type="molecule type" value="Genomic_DNA"/>
</dbReference>
<evidence type="ECO:0000313" key="3">
    <source>
        <dbReference type="Proteomes" id="UP000596661"/>
    </source>
</evidence>